<dbReference type="InterPro" id="IPR036165">
    <property type="entry name" value="YefM-like_sf"/>
</dbReference>
<dbReference type="RefSeq" id="WP_180286055.1">
    <property type="nucleotide sequence ID" value="NZ_JABFDB010000038.1"/>
</dbReference>
<protein>
    <recommendedName>
        <fullName evidence="2">Antitoxin</fullName>
    </recommendedName>
</protein>
<dbReference type="InterPro" id="IPR006442">
    <property type="entry name" value="Antitoxin_Phd/YefM"/>
</dbReference>
<sequence length="80" mass="8574">MPTVNIADAKAHLSELVAQAAEGEPVCITRHGKPVATLTAVRAPRRPISLASLQALTDSMPMQNESAGDFVRAMRDGDRY</sequence>
<dbReference type="Proteomes" id="UP000584642">
    <property type="component" value="Unassembled WGS sequence"/>
</dbReference>
<keyword evidence="4" id="KW-1185">Reference proteome</keyword>
<organism evidence="3 4">
    <name type="scientific">Azospirillum oleiclasticum</name>
    <dbReference type="NCBI Taxonomy" id="2735135"/>
    <lineage>
        <taxon>Bacteria</taxon>
        <taxon>Pseudomonadati</taxon>
        <taxon>Pseudomonadota</taxon>
        <taxon>Alphaproteobacteria</taxon>
        <taxon>Rhodospirillales</taxon>
        <taxon>Azospirillaceae</taxon>
        <taxon>Azospirillum</taxon>
    </lineage>
</organism>
<evidence type="ECO:0000313" key="3">
    <source>
        <dbReference type="EMBL" id="NYZ24281.1"/>
    </source>
</evidence>
<comment type="similarity">
    <text evidence="1 2">Belongs to the phD/YefM antitoxin family.</text>
</comment>
<dbReference type="InterPro" id="IPR051416">
    <property type="entry name" value="phD-YefM_TA_antitoxins"/>
</dbReference>
<name>A0ABX2TIV4_9PROT</name>
<evidence type="ECO:0000256" key="1">
    <source>
        <dbReference type="ARBA" id="ARBA00009981"/>
    </source>
</evidence>
<dbReference type="EMBL" id="JABFDB010000038">
    <property type="protein sequence ID" value="NYZ24281.1"/>
    <property type="molecule type" value="Genomic_DNA"/>
</dbReference>
<comment type="function">
    <text evidence="2">Antitoxin component of a type II toxin-antitoxin (TA) system.</text>
</comment>
<dbReference type="PANTHER" id="PTHR35377">
    <property type="entry name" value="ANTITOXIN VAPB49-RELATED-RELATED"/>
    <property type="match status" value="1"/>
</dbReference>
<dbReference type="Pfam" id="PF02604">
    <property type="entry name" value="PhdYeFM_antitox"/>
    <property type="match status" value="1"/>
</dbReference>
<comment type="caution">
    <text evidence="3">The sequence shown here is derived from an EMBL/GenBank/DDBJ whole genome shotgun (WGS) entry which is preliminary data.</text>
</comment>
<evidence type="ECO:0000256" key="2">
    <source>
        <dbReference type="RuleBase" id="RU362080"/>
    </source>
</evidence>
<dbReference type="NCBIfam" id="TIGR01552">
    <property type="entry name" value="phd_fam"/>
    <property type="match status" value="1"/>
</dbReference>
<accession>A0ABX2TIV4</accession>
<evidence type="ECO:0000313" key="4">
    <source>
        <dbReference type="Proteomes" id="UP000584642"/>
    </source>
</evidence>
<dbReference type="Gene3D" id="3.40.1620.10">
    <property type="entry name" value="YefM-like domain"/>
    <property type="match status" value="1"/>
</dbReference>
<dbReference type="SUPFAM" id="SSF143120">
    <property type="entry name" value="YefM-like"/>
    <property type="match status" value="1"/>
</dbReference>
<gene>
    <name evidence="3" type="ORF">HND93_31630</name>
</gene>
<proteinExistence type="inferred from homology"/>
<reference evidence="3 4" key="1">
    <citation type="submission" date="2020-05" db="EMBL/GenBank/DDBJ databases">
        <title>Azospirillum oleiclasticum sp. nov, a nitrogen-fixing and heavy crude oil-emulsifying bacterium isolated from the crude oil of Yumen Oilfield.</title>
        <authorList>
            <person name="Wu D."/>
            <person name="Cai M."/>
            <person name="Zhang X."/>
        </authorList>
    </citation>
    <scope>NUCLEOTIDE SEQUENCE [LARGE SCALE GENOMIC DNA]</scope>
    <source>
        <strain evidence="3 4">ROY-1-1-2</strain>
    </source>
</reference>